<organism evidence="1 2">
    <name type="scientific">Spirosoma endophyticum</name>
    <dbReference type="NCBI Taxonomy" id="662367"/>
    <lineage>
        <taxon>Bacteria</taxon>
        <taxon>Pseudomonadati</taxon>
        <taxon>Bacteroidota</taxon>
        <taxon>Cytophagia</taxon>
        <taxon>Cytophagales</taxon>
        <taxon>Cytophagaceae</taxon>
        <taxon>Spirosoma</taxon>
    </lineage>
</organism>
<evidence type="ECO:0000313" key="1">
    <source>
        <dbReference type="EMBL" id="SFE83667.1"/>
    </source>
</evidence>
<evidence type="ECO:0000313" key="2">
    <source>
        <dbReference type="Proteomes" id="UP000198598"/>
    </source>
</evidence>
<dbReference type="STRING" id="662367.SAMN05216167_12056"/>
<protein>
    <submittedName>
        <fullName evidence="1">Uncharacterized protein</fullName>
    </submittedName>
</protein>
<dbReference type="EMBL" id="FOLQ01000020">
    <property type="protein sequence ID" value="SFE83667.1"/>
    <property type="molecule type" value="Genomic_DNA"/>
</dbReference>
<gene>
    <name evidence="1" type="ORF">SAMN05216167_12056</name>
</gene>
<proteinExistence type="predicted"/>
<accession>A0A1I2DT73</accession>
<dbReference type="AlphaFoldDB" id="A0A1I2DT73"/>
<name>A0A1I2DT73_9BACT</name>
<keyword evidence="2" id="KW-1185">Reference proteome</keyword>
<reference evidence="1 2" key="1">
    <citation type="submission" date="2016-10" db="EMBL/GenBank/DDBJ databases">
        <authorList>
            <person name="de Groot N.N."/>
        </authorList>
    </citation>
    <scope>NUCLEOTIDE SEQUENCE [LARGE SCALE GENOMIC DNA]</scope>
    <source>
        <strain evidence="1 2">DSM 26130</strain>
    </source>
</reference>
<dbReference type="Proteomes" id="UP000198598">
    <property type="component" value="Unassembled WGS sequence"/>
</dbReference>
<sequence>MFNIDGVVLRDKPGWLIRREDNFSKLDHLLNDPTDGLYNSYGTGNFRISYPGHHGGLVPLALSVLDWPYCQEDNKAKAV</sequence>